<keyword evidence="2" id="KW-1185">Reference proteome</keyword>
<dbReference type="Proteomes" id="UP000719766">
    <property type="component" value="Unassembled WGS sequence"/>
</dbReference>
<name>A0A9P7ACG3_9AGAM</name>
<dbReference type="AlphaFoldDB" id="A0A9P7ACG3"/>
<reference evidence="1" key="1">
    <citation type="journal article" date="2020" name="New Phytol.">
        <title>Comparative genomics reveals dynamic genome evolution in host specialist ectomycorrhizal fungi.</title>
        <authorList>
            <person name="Lofgren L.A."/>
            <person name="Nguyen N.H."/>
            <person name="Vilgalys R."/>
            <person name="Ruytinx J."/>
            <person name="Liao H.L."/>
            <person name="Branco S."/>
            <person name="Kuo A."/>
            <person name="LaButti K."/>
            <person name="Lipzen A."/>
            <person name="Andreopoulos W."/>
            <person name="Pangilinan J."/>
            <person name="Riley R."/>
            <person name="Hundley H."/>
            <person name="Na H."/>
            <person name="Barry K."/>
            <person name="Grigoriev I.V."/>
            <person name="Stajich J.E."/>
            <person name="Kennedy P.G."/>
        </authorList>
    </citation>
    <scope>NUCLEOTIDE SEQUENCE</scope>
    <source>
        <strain evidence="1">S12</strain>
    </source>
</reference>
<dbReference type="Gene3D" id="3.20.20.70">
    <property type="entry name" value="Aldolase class I"/>
    <property type="match status" value="1"/>
</dbReference>
<dbReference type="RefSeq" id="XP_041154042.1">
    <property type="nucleotide sequence ID" value="XM_041295977.1"/>
</dbReference>
<dbReference type="EMBL" id="JABBWE010000090">
    <property type="protein sequence ID" value="KAG1786614.1"/>
    <property type="molecule type" value="Genomic_DNA"/>
</dbReference>
<accession>A0A9P7ACG3</accession>
<protein>
    <submittedName>
        <fullName evidence="1">Uncharacterized protein</fullName>
    </submittedName>
</protein>
<organism evidence="1 2">
    <name type="scientific">Suillus plorans</name>
    <dbReference type="NCBI Taxonomy" id="116603"/>
    <lineage>
        <taxon>Eukaryota</taxon>
        <taxon>Fungi</taxon>
        <taxon>Dikarya</taxon>
        <taxon>Basidiomycota</taxon>
        <taxon>Agaricomycotina</taxon>
        <taxon>Agaricomycetes</taxon>
        <taxon>Agaricomycetidae</taxon>
        <taxon>Boletales</taxon>
        <taxon>Suillineae</taxon>
        <taxon>Suillaceae</taxon>
        <taxon>Suillus</taxon>
    </lineage>
</organism>
<evidence type="ECO:0000313" key="2">
    <source>
        <dbReference type="Proteomes" id="UP000719766"/>
    </source>
</evidence>
<comment type="caution">
    <text evidence="1">The sequence shown here is derived from an EMBL/GenBank/DDBJ whole genome shotgun (WGS) entry which is preliminary data.</text>
</comment>
<dbReference type="OrthoDB" id="36455at2759"/>
<sequence length="137" mass="14413">MLTSPKTSRRALGPLEYNQYVLCDAVYGVLLEALLSATLEHSSHSTTSAEDVGLATATILSCPVPIAVASGVVFLSGKTFAAFSCPPYPKLIFLCGGLSDRDSVRSLNAVNVIANEVSANSPLSRLPHLTFLLCRSG</sequence>
<dbReference type="InterPro" id="IPR013785">
    <property type="entry name" value="Aldolase_TIM"/>
</dbReference>
<dbReference type="GeneID" id="64589741"/>
<evidence type="ECO:0000313" key="1">
    <source>
        <dbReference type="EMBL" id="KAG1786614.1"/>
    </source>
</evidence>
<proteinExistence type="predicted"/>
<gene>
    <name evidence="1" type="ORF">HD556DRAFT_1044389</name>
</gene>